<evidence type="ECO:0000256" key="4">
    <source>
        <dbReference type="PROSITE-ProRule" id="PRU00207"/>
    </source>
</evidence>
<keyword evidence="2 4" id="KW-0863">Zinc-finger</keyword>
<protein>
    <submittedName>
        <fullName evidence="9">Traf-type zinc finger family protein</fullName>
    </submittedName>
</protein>
<dbReference type="EMBL" id="CCKQ01017924">
    <property type="protein sequence ID" value="CDW89843.1"/>
    <property type="molecule type" value="Genomic_DNA"/>
</dbReference>
<evidence type="ECO:0000313" key="9">
    <source>
        <dbReference type="EMBL" id="CDW89843.1"/>
    </source>
</evidence>
<feature type="region of interest" description="Disordered" evidence="6">
    <location>
        <begin position="385"/>
        <end position="412"/>
    </location>
</feature>
<dbReference type="InterPro" id="IPR013083">
    <property type="entry name" value="Znf_RING/FYVE/PHD"/>
</dbReference>
<dbReference type="Gene3D" id="3.30.40.10">
    <property type="entry name" value="Zinc/RING finger domain, C3HC4 (zinc finger)"/>
    <property type="match status" value="2"/>
</dbReference>
<evidence type="ECO:0000313" key="10">
    <source>
        <dbReference type="Proteomes" id="UP000039865"/>
    </source>
</evidence>
<evidence type="ECO:0000256" key="6">
    <source>
        <dbReference type="SAM" id="MobiDB-lite"/>
    </source>
</evidence>
<reference evidence="9 10" key="1">
    <citation type="submission" date="2014-06" db="EMBL/GenBank/DDBJ databases">
        <authorList>
            <person name="Swart Estienne"/>
        </authorList>
    </citation>
    <scope>NUCLEOTIDE SEQUENCE [LARGE SCALE GENOMIC DNA]</scope>
    <source>
        <strain evidence="9 10">130c</strain>
    </source>
</reference>
<dbReference type="AlphaFoldDB" id="A0A078B8G0"/>
<dbReference type="PROSITE" id="PS50089">
    <property type="entry name" value="ZF_RING_2"/>
    <property type="match status" value="1"/>
</dbReference>
<evidence type="ECO:0000259" key="8">
    <source>
        <dbReference type="PROSITE" id="PS50145"/>
    </source>
</evidence>
<keyword evidence="5" id="KW-0175">Coiled coil</keyword>
<feature type="coiled-coil region" evidence="5">
    <location>
        <begin position="257"/>
        <end position="284"/>
    </location>
</feature>
<evidence type="ECO:0000256" key="1">
    <source>
        <dbReference type="ARBA" id="ARBA00022723"/>
    </source>
</evidence>
<dbReference type="InParanoid" id="A0A078B8G0"/>
<proteinExistence type="predicted"/>
<dbReference type="InterPro" id="IPR001293">
    <property type="entry name" value="Znf_TRAF"/>
</dbReference>
<feature type="domain" description="RING-type" evidence="7">
    <location>
        <begin position="84"/>
        <end position="123"/>
    </location>
</feature>
<dbReference type="PROSITE" id="PS50145">
    <property type="entry name" value="ZF_TRAF"/>
    <property type="match status" value="1"/>
</dbReference>
<dbReference type="SUPFAM" id="SSF57850">
    <property type="entry name" value="RING/U-box"/>
    <property type="match status" value="1"/>
</dbReference>
<dbReference type="Proteomes" id="UP000039865">
    <property type="component" value="Unassembled WGS sequence"/>
</dbReference>
<name>A0A078B8G0_STYLE</name>
<keyword evidence="3 4" id="KW-0862">Zinc</keyword>
<evidence type="ECO:0000256" key="2">
    <source>
        <dbReference type="ARBA" id="ARBA00022771"/>
    </source>
</evidence>
<dbReference type="OrthoDB" id="295927at2759"/>
<dbReference type="SUPFAM" id="SSF49599">
    <property type="entry name" value="TRAF domain-like"/>
    <property type="match status" value="1"/>
</dbReference>
<keyword evidence="1 4" id="KW-0479">Metal-binding</keyword>
<evidence type="ECO:0000256" key="5">
    <source>
        <dbReference type="SAM" id="Coils"/>
    </source>
</evidence>
<dbReference type="GO" id="GO:0008270">
    <property type="term" value="F:zinc ion binding"/>
    <property type="evidence" value="ECO:0007669"/>
    <property type="project" value="UniProtKB-KW"/>
</dbReference>
<sequence length="412" mass="48905">MSTGVNHQRFTGINIHEIHLLLSEQEPTNILQFILSQEIEQMVKQIPRQIVVQEKEKYLHDQIKIDISDTKPEFRNIIIQNFICSICHTVFIDPVECDNCSQIYCTHCITTWQMKKDMCPICSHQPINLIKMNPKMMSVIEQIEFSCSECNKCCNLKKSQKLAYNLLASNINCEQRQDEIYEECKGEPKYYNYKRIMKHKKKCPFYIYYCPNQCSQIPFRTRDMFAHLQGKCPNQISQCLDCGENNAIKFLKLHDCVKNLLEKNQKISQLLELFQSKENELQEQVQSSNLNKITSAFENWFPLSNSLTQNLINNKECFYRPKQFNRDSIYDSELRDYQNQQDQQDGDEFQKLKMSSQQKYQAGFWDYYDSRKERKQYIHGGIALSEYSSGGKNDKRKQKRLRQSEFIRNYKS</sequence>
<gene>
    <name evidence="9" type="primary">Contig14605.g15557</name>
    <name evidence="9" type="ORF">STYLEM_18982</name>
</gene>
<organism evidence="9 10">
    <name type="scientific">Stylonychia lemnae</name>
    <name type="common">Ciliate</name>
    <dbReference type="NCBI Taxonomy" id="5949"/>
    <lineage>
        <taxon>Eukaryota</taxon>
        <taxon>Sar</taxon>
        <taxon>Alveolata</taxon>
        <taxon>Ciliophora</taxon>
        <taxon>Intramacronucleata</taxon>
        <taxon>Spirotrichea</taxon>
        <taxon>Stichotrichia</taxon>
        <taxon>Sporadotrichida</taxon>
        <taxon>Oxytrichidae</taxon>
        <taxon>Stylonychinae</taxon>
        <taxon>Stylonychia</taxon>
    </lineage>
</organism>
<dbReference type="InterPro" id="IPR001841">
    <property type="entry name" value="Znf_RING"/>
</dbReference>
<keyword evidence="10" id="KW-1185">Reference proteome</keyword>
<feature type="domain" description="TRAF-type" evidence="8">
    <location>
        <begin position="199"/>
        <end position="239"/>
    </location>
</feature>
<evidence type="ECO:0000259" key="7">
    <source>
        <dbReference type="PROSITE" id="PS50089"/>
    </source>
</evidence>
<evidence type="ECO:0000256" key="3">
    <source>
        <dbReference type="ARBA" id="ARBA00022833"/>
    </source>
</evidence>
<accession>A0A078B8G0</accession>
<feature type="zinc finger region" description="TRAF-type" evidence="4">
    <location>
        <begin position="199"/>
        <end position="239"/>
    </location>
</feature>